<gene>
    <name evidence="2" type="ORF">PPEP_a1981</name>
</gene>
<name>A0A8I0MX96_9GAMM</name>
<sequence length="359" mass="37980">MNSVNSFKKQQGISLLELAILTSLLAVIAGIGFGAFNKQQTRNDYLVTESSIFAAEDILVNYLQTNLRLPCPDTNQDGKEDCGSRYGTLPYETLGLDGVIIDAWNQPIRYQVSSVLSSTNATNMYTLCQHIRTNEVANAGQTGFTLISGGLKDYDNGQLSDGNVDTVSQVGSELIYNRENTYLIPGKTERAISDDRAVSKGLVPLLGELNCTGLLVAANSMESQIRLLDIQREAFNSTIGALDGTLSDLYMVRVSSGVNMAVAAAQAASAVAGNLDGAADATSGDPSTMSAVAASAIDIAAAAVAVASSIEALVNAEKTEDRAKSQKSKVQEYIGKLNSTCNTLRTFTQEQKGSAISCD</sequence>
<evidence type="ECO:0000313" key="2">
    <source>
        <dbReference type="EMBL" id="MBE0347511.1"/>
    </source>
</evidence>
<accession>A0A8I0MX96</accession>
<evidence type="ECO:0008006" key="4">
    <source>
        <dbReference type="Google" id="ProtNLM"/>
    </source>
</evidence>
<dbReference type="Proteomes" id="UP000660708">
    <property type="component" value="Unassembled WGS sequence"/>
</dbReference>
<organism evidence="2 3">
    <name type="scientific">Pseudoalteromonas peptidolytica F12-50-A1</name>
    <dbReference type="NCBI Taxonomy" id="1315280"/>
    <lineage>
        <taxon>Bacteria</taxon>
        <taxon>Pseudomonadati</taxon>
        <taxon>Pseudomonadota</taxon>
        <taxon>Gammaproteobacteria</taxon>
        <taxon>Alteromonadales</taxon>
        <taxon>Pseudoalteromonadaceae</taxon>
        <taxon>Pseudoalteromonas</taxon>
    </lineage>
</organism>
<keyword evidence="3" id="KW-1185">Reference proteome</keyword>
<proteinExistence type="predicted"/>
<feature type="transmembrane region" description="Helical" evidence="1">
    <location>
        <begin position="12"/>
        <end position="36"/>
    </location>
</feature>
<protein>
    <recommendedName>
        <fullName evidence="4">Prepilin-type N-terminal cleavage/methylation domain-containing protein</fullName>
    </recommendedName>
</protein>
<dbReference type="RefSeq" id="WP_147388809.1">
    <property type="nucleotide sequence ID" value="NZ_AQHF01000026.1"/>
</dbReference>
<dbReference type="AlphaFoldDB" id="A0A8I0MX96"/>
<keyword evidence="1" id="KW-0472">Membrane</keyword>
<evidence type="ECO:0000313" key="3">
    <source>
        <dbReference type="Proteomes" id="UP000660708"/>
    </source>
</evidence>
<evidence type="ECO:0000256" key="1">
    <source>
        <dbReference type="SAM" id="Phobius"/>
    </source>
</evidence>
<comment type="caution">
    <text evidence="2">The sequence shown here is derived from an EMBL/GenBank/DDBJ whole genome shotgun (WGS) entry which is preliminary data.</text>
</comment>
<keyword evidence="1" id="KW-0812">Transmembrane</keyword>
<keyword evidence="1" id="KW-1133">Transmembrane helix</keyword>
<reference evidence="2 3" key="1">
    <citation type="submission" date="2015-06" db="EMBL/GenBank/DDBJ databases">
        <title>Genome sequence of Pseudoalteromonas peptidolytica.</title>
        <authorList>
            <person name="Xie B.-B."/>
            <person name="Rong J.-C."/>
            <person name="Qin Q.-L."/>
            <person name="Zhang Y.-Z."/>
        </authorList>
    </citation>
    <scope>NUCLEOTIDE SEQUENCE [LARGE SCALE GENOMIC DNA]</scope>
    <source>
        <strain evidence="2 3">F12-50-A1</strain>
    </source>
</reference>
<dbReference type="EMBL" id="AQHF01000026">
    <property type="protein sequence ID" value="MBE0347511.1"/>
    <property type="molecule type" value="Genomic_DNA"/>
</dbReference>